<dbReference type="GO" id="GO:0033818">
    <property type="term" value="F:beta-ketoacyl-acyl-carrier-protein synthase III activity"/>
    <property type="evidence" value="ECO:0007669"/>
    <property type="project" value="UniProtKB-UniRule"/>
</dbReference>
<dbReference type="EC" id="2.3.1.180" evidence="3 13"/>
<feature type="region of interest" description="ACP-binding" evidence="13">
    <location>
        <begin position="249"/>
        <end position="253"/>
    </location>
</feature>
<keyword evidence="9 13" id="KW-0275">Fatty acid biosynthesis</keyword>
<evidence type="ECO:0000256" key="10">
    <source>
        <dbReference type="ARBA" id="ARBA00023268"/>
    </source>
</evidence>
<evidence type="ECO:0000256" key="12">
    <source>
        <dbReference type="ARBA" id="ARBA00051096"/>
    </source>
</evidence>
<dbReference type="STRING" id="435.A0U92_14075"/>
<dbReference type="InterPro" id="IPR004655">
    <property type="entry name" value="FabH"/>
</dbReference>
<keyword evidence="7 13" id="KW-0276">Fatty acid metabolism</keyword>
<evidence type="ECO:0000256" key="7">
    <source>
        <dbReference type="ARBA" id="ARBA00022832"/>
    </source>
</evidence>
<comment type="function">
    <text evidence="13">Catalyzes the condensation reaction of fatty acid synthesis by the addition to an acyl acceptor of two carbons from malonyl-ACP. Catalyzes the first condensation reaction which initiates fatty acid synthesis and may therefore play a role in governing the total rate of fatty acid production. Possesses both acetoacetyl-ACP synthase and acetyl transacylase activities. Its substrate specificity determines the biosynthesis of branched-chain and/or straight-chain of fatty acids.</text>
</comment>
<reference evidence="16 17" key="1">
    <citation type="submission" date="2016-03" db="EMBL/GenBank/DDBJ databases">
        <title>Acetic acid bacteria sequencing.</title>
        <authorList>
            <person name="Brandt J."/>
            <person name="Jakob F."/>
            <person name="Vogel R.F."/>
        </authorList>
    </citation>
    <scope>NUCLEOTIDE SEQUENCE [LARGE SCALE GENOMIC DNA]</scope>
    <source>
        <strain evidence="16 17">TMW2.1153</strain>
    </source>
</reference>
<evidence type="ECO:0000256" key="5">
    <source>
        <dbReference type="ARBA" id="ARBA00022516"/>
    </source>
</evidence>
<evidence type="ECO:0000256" key="11">
    <source>
        <dbReference type="ARBA" id="ARBA00023315"/>
    </source>
</evidence>
<dbReference type="PANTHER" id="PTHR34069:SF2">
    <property type="entry name" value="BETA-KETOACYL-[ACYL-CARRIER-PROTEIN] SYNTHASE III"/>
    <property type="match status" value="1"/>
</dbReference>
<feature type="active site" evidence="13">
    <location>
        <position position="278"/>
    </location>
</feature>
<evidence type="ECO:0000256" key="1">
    <source>
        <dbReference type="ARBA" id="ARBA00005194"/>
    </source>
</evidence>
<evidence type="ECO:0000256" key="4">
    <source>
        <dbReference type="ARBA" id="ARBA00022490"/>
    </source>
</evidence>
<evidence type="ECO:0000256" key="6">
    <source>
        <dbReference type="ARBA" id="ARBA00022679"/>
    </source>
</evidence>
<dbReference type="GO" id="GO:0044550">
    <property type="term" value="P:secondary metabolite biosynthetic process"/>
    <property type="evidence" value="ECO:0007669"/>
    <property type="project" value="TreeGrafter"/>
</dbReference>
<dbReference type="SUPFAM" id="SSF53901">
    <property type="entry name" value="Thiolase-like"/>
    <property type="match status" value="1"/>
</dbReference>
<dbReference type="EMBL" id="CP014692">
    <property type="protein sequence ID" value="AQS85711.1"/>
    <property type="molecule type" value="Genomic_DNA"/>
</dbReference>
<dbReference type="eggNOG" id="COG0332">
    <property type="taxonomic scope" value="Bacteria"/>
</dbReference>
<dbReference type="CDD" id="cd00830">
    <property type="entry name" value="KAS_III"/>
    <property type="match status" value="1"/>
</dbReference>
<keyword evidence="4 13" id="KW-0963">Cytoplasm</keyword>
<keyword evidence="5 13" id="KW-0444">Lipid biosynthesis</keyword>
<accession>A0A1U9KIS9</accession>
<dbReference type="GO" id="GO:0006633">
    <property type="term" value="P:fatty acid biosynthetic process"/>
    <property type="evidence" value="ECO:0007669"/>
    <property type="project" value="UniProtKB-UniRule"/>
</dbReference>
<comment type="similarity">
    <text evidence="2 13">Belongs to the thiolase-like superfamily. FabH family.</text>
</comment>
<evidence type="ECO:0000259" key="15">
    <source>
        <dbReference type="Pfam" id="PF08545"/>
    </source>
</evidence>
<keyword evidence="10 13" id="KW-0511">Multifunctional enzyme</keyword>
<comment type="pathway">
    <text evidence="1 13">Lipid metabolism; fatty acid biosynthesis.</text>
</comment>
<dbReference type="AlphaFoldDB" id="A0A1U9KIS9"/>
<dbReference type="GO" id="GO:0005737">
    <property type="term" value="C:cytoplasm"/>
    <property type="evidence" value="ECO:0007669"/>
    <property type="project" value="UniProtKB-SubCell"/>
</dbReference>
<name>A0A1U9KIS9_ACEAC</name>
<evidence type="ECO:0000256" key="8">
    <source>
        <dbReference type="ARBA" id="ARBA00023098"/>
    </source>
</evidence>
<keyword evidence="17" id="KW-1185">Reference proteome</keyword>
<gene>
    <name evidence="13" type="primary">fabH</name>
    <name evidence="16" type="ORF">A0U92_14075</name>
</gene>
<evidence type="ECO:0000256" key="2">
    <source>
        <dbReference type="ARBA" id="ARBA00008642"/>
    </source>
</evidence>
<dbReference type="NCBIfam" id="NF006829">
    <property type="entry name" value="PRK09352.1"/>
    <property type="match status" value="1"/>
</dbReference>
<dbReference type="HAMAP" id="MF_01815">
    <property type="entry name" value="FabH"/>
    <property type="match status" value="1"/>
</dbReference>
<comment type="catalytic activity">
    <reaction evidence="12">
        <text>malonyl-[ACP] + acetyl-CoA + H(+) = 3-oxobutanoyl-[ACP] + CO2 + CoA</text>
        <dbReference type="Rhea" id="RHEA:12080"/>
        <dbReference type="Rhea" id="RHEA-COMP:9623"/>
        <dbReference type="Rhea" id="RHEA-COMP:9625"/>
        <dbReference type="ChEBI" id="CHEBI:15378"/>
        <dbReference type="ChEBI" id="CHEBI:16526"/>
        <dbReference type="ChEBI" id="CHEBI:57287"/>
        <dbReference type="ChEBI" id="CHEBI:57288"/>
        <dbReference type="ChEBI" id="CHEBI:78449"/>
        <dbReference type="ChEBI" id="CHEBI:78450"/>
        <dbReference type="EC" id="2.3.1.180"/>
    </reaction>
    <physiologicalReaction direction="left-to-right" evidence="12">
        <dbReference type="Rhea" id="RHEA:12081"/>
    </physiologicalReaction>
</comment>
<dbReference type="FunFam" id="3.40.47.10:FF:000004">
    <property type="entry name" value="3-oxoacyl-[acyl-carrier-protein] synthase 3"/>
    <property type="match status" value="1"/>
</dbReference>
<keyword evidence="11 13" id="KW-0012">Acyltransferase</keyword>
<comment type="subunit">
    <text evidence="13">Homodimer.</text>
</comment>
<evidence type="ECO:0000259" key="14">
    <source>
        <dbReference type="Pfam" id="PF08541"/>
    </source>
</evidence>
<evidence type="ECO:0000256" key="9">
    <source>
        <dbReference type="ARBA" id="ARBA00023160"/>
    </source>
</evidence>
<dbReference type="InterPro" id="IPR016039">
    <property type="entry name" value="Thiolase-like"/>
</dbReference>
<feature type="domain" description="Beta-ketoacyl-[acyl-carrier-protein] synthase III N-terminal" evidence="15">
    <location>
        <begin position="108"/>
        <end position="188"/>
    </location>
</feature>
<dbReference type="Pfam" id="PF08545">
    <property type="entry name" value="ACP_syn_III"/>
    <property type="match status" value="1"/>
</dbReference>
<evidence type="ECO:0000313" key="16">
    <source>
        <dbReference type="EMBL" id="AQS85711.1"/>
    </source>
</evidence>
<sequence>MTIRSMLVGVGSYLPEKIVTNDELSERLDTSDEWIRGRTGIGQRHIVSGSENAVYMASRAAQRALDFAGIDPVDVDAVIVATSTPDQVFPATAVRVLGDLGVTNGFGFDVAAACSGFIYALSMADAFIRARNAKCVVVIGSEVYSRILDWSDRGTAVLFGDGAGAVVLQASEDPGERGVLSTHLHADGSTGDLLYIDGAIGRPDHTGHLRMNGREVFRHAVAKLASSVDEALETAGLAASDVSWLVPHQANIRIIEGVARKLQMPMEKVVVTADRHANTSAASIPLALDEAMRDGRIKRGDLVLMEALGGGLTWGSALVRI</sequence>
<protein>
    <recommendedName>
        <fullName evidence="3 13">Beta-ketoacyl-[acyl-carrier-protein] synthase III</fullName>
        <shortName evidence="13">Beta-ketoacyl-ACP synthase III</shortName>
        <shortName evidence="13">KAS III</shortName>
        <ecNumber evidence="3 13">2.3.1.180</ecNumber>
    </recommendedName>
    <alternativeName>
        <fullName evidence="13">3-oxoacyl-[acyl-carrier-protein] synthase 3</fullName>
    </alternativeName>
    <alternativeName>
        <fullName evidence="13">3-oxoacyl-[acyl-carrier-protein] synthase III</fullName>
    </alternativeName>
</protein>
<dbReference type="InterPro" id="IPR013747">
    <property type="entry name" value="ACP_syn_III_C"/>
</dbReference>
<comment type="subcellular location">
    <subcellularLocation>
        <location evidence="13">Cytoplasm</location>
    </subcellularLocation>
</comment>
<organism evidence="16 17">
    <name type="scientific">Acetobacter aceti</name>
    <dbReference type="NCBI Taxonomy" id="435"/>
    <lineage>
        <taxon>Bacteria</taxon>
        <taxon>Pseudomonadati</taxon>
        <taxon>Pseudomonadota</taxon>
        <taxon>Alphaproteobacteria</taxon>
        <taxon>Acetobacterales</taxon>
        <taxon>Acetobacteraceae</taxon>
        <taxon>Acetobacter</taxon>
        <taxon>Acetobacter subgen. Acetobacter</taxon>
    </lineage>
</organism>
<dbReference type="InterPro" id="IPR013751">
    <property type="entry name" value="ACP_syn_III_N"/>
</dbReference>
<dbReference type="KEGG" id="aace:A0U92_14075"/>
<keyword evidence="6 13" id="KW-0808">Transferase</keyword>
<dbReference type="Pfam" id="PF08541">
    <property type="entry name" value="ACP_syn_III_C"/>
    <property type="match status" value="1"/>
</dbReference>
<evidence type="ECO:0000256" key="3">
    <source>
        <dbReference type="ARBA" id="ARBA00012333"/>
    </source>
</evidence>
<feature type="active site" evidence="13">
    <location>
        <position position="248"/>
    </location>
</feature>
<evidence type="ECO:0000313" key="17">
    <source>
        <dbReference type="Proteomes" id="UP000188937"/>
    </source>
</evidence>
<comment type="domain">
    <text evidence="13">The last Arg residue of the ACP-binding site is essential for the weak association between ACP/AcpP and FabH.</text>
</comment>
<dbReference type="UniPathway" id="UPA00094"/>
<dbReference type="GO" id="GO:0004315">
    <property type="term" value="F:3-oxoacyl-[acyl-carrier-protein] synthase activity"/>
    <property type="evidence" value="ECO:0007669"/>
    <property type="project" value="InterPro"/>
</dbReference>
<evidence type="ECO:0000256" key="13">
    <source>
        <dbReference type="HAMAP-Rule" id="MF_01815"/>
    </source>
</evidence>
<dbReference type="Proteomes" id="UP000188937">
    <property type="component" value="Chromosome"/>
</dbReference>
<feature type="active site" evidence="13">
    <location>
        <position position="114"/>
    </location>
</feature>
<feature type="domain" description="Beta-ketoacyl-[acyl-carrier-protein] synthase III C-terminal" evidence="14">
    <location>
        <begin position="232"/>
        <end position="321"/>
    </location>
</feature>
<dbReference type="RefSeq" id="WP_187668779.1">
    <property type="nucleotide sequence ID" value="NZ_CP014692.1"/>
</dbReference>
<proteinExistence type="inferred from homology"/>
<dbReference type="NCBIfam" id="TIGR00747">
    <property type="entry name" value="fabH"/>
    <property type="match status" value="1"/>
</dbReference>
<dbReference type="Gene3D" id="3.40.47.10">
    <property type="match status" value="1"/>
</dbReference>
<keyword evidence="8 13" id="KW-0443">Lipid metabolism</keyword>
<dbReference type="PANTHER" id="PTHR34069">
    <property type="entry name" value="3-OXOACYL-[ACYL-CARRIER-PROTEIN] SYNTHASE 3"/>
    <property type="match status" value="1"/>
</dbReference>